<dbReference type="InterPro" id="IPR001611">
    <property type="entry name" value="Leu-rich_rpt"/>
</dbReference>
<accession>A0ABN8BDB3</accession>
<evidence type="ECO:0000313" key="2">
    <source>
        <dbReference type="EMBL" id="CAH0406326.1"/>
    </source>
</evidence>
<dbReference type="Proteomes" id="UP001153292">
    <property type="component" value="Chromosome 6"/>
</dbReference>
<evidence type="ECO:0000256" key="1">
    <source>
        <dbReference type="SAM" id="MobiDB-lite"/>
    </source>
</evidence>
<dbReference type="InterPro" id="IPR032675">
    <property type="entry name" value="LRR_dom_sf"/>
</dbReference>
<dbReference type="SUPFAM" id="SSF52047">
    <property type="entry name" value="RNI-like"/>
    <property type="match status" value="1"/>
</dbReference>
<sequence length="559" mass="62796">MSSSSSSSEEKVALILAPVEIESSGEEPPMSEWSSLTVSIPEENKKKALMAQGLYSPGSGEVCAKYITMSDSDVFRHHYYNYPAVLDPGITQALLVPEQPVIYTDDGQDLYKALCKEMDTHVVGLFHAGLITEEINISYYGVNPYAVRPMAMALQFNKTVRRVNLSNNFLNDDACFHLSQMLTTNTTIKELNLEGCRIGSSGIFRLGSTLAVNRSLEVLNLSKNCLGEEGGIRFASQIGDGAGVPRIILSNNDLGRLTAFAFAEALEYRNKITHLDLSWNNFFHAPSAVKMLEQLSNSEVLEDINLSWNALEGERIASAIQSLLCVPTLRVLNLSNNRFNGEAIRLMISNLMKSKKLTIFDLSFNPLSTVDAHAVLEKMLRPRVKIETLLMEGISVEKTFLVLLEKVMRMKSRKNFSIKYGRVLSNWTIEGPNVRKLILERANYLGMRERKRRVDIALFFLRINKDYTRHIPVKVLLDRIELENVPMDEDLVNEMAVLFPGPKSTKTKTVNINAICEYIHRIWPEKKLPPTPPPEPEPEPEPEPPPPPPPPKGKKSKKK</sequence>
<dbReference type="EMBL" id="OU963899">
    <property type="protein sequence ID" value="CAH0406326.1"/>
    <property type="molecule type" value="Genomic_DNA"/>
</dbReference>
<evidence type="ECO:0000313" key="3">
    <source>
        <dbReference type="Proteomes" id="UP001153292"/>
    </source>
</evidence>
<dbReference type="InterPro" id="IPR052394">
    <property type="entry name" value="LRR-containing"/>
</dbReference>
<dbReference type="Pfam" id="PF00560">
    <property type="entry name" value="LRR_1"/>
    <property type="match status" value="1"/>
</dbReference>
<feature type="region of interest" description="Disordered" evidence="1">
    <location>
        <begin position="525"/>
        <end position="559"/>
    </location>
</feature>
<name>A0ABN8BDB3_CHISP</name>
<reference evidence="2" key="1">
    <citation type="submission" date="2021-12" db="EMBL/GenBank/DDBJ databases">
        <authorList>
            <person name="King R."/>
        </authorList>
    </citation>
    <scope>NUCLEOTIDE SEQUENCE</scope>
</reference>
<dbReference type="Gene3D" id="3.80.10.10">
    <property type="entry name" value="Ribonuclease Inhibitor"/>
    <property type="match status" value="2"/>
</dbReference>
<keyword evidence="3" id="KW-1185">Reference proteome</keyword>
<dbReference type="PANTHER" id="PTHR24114">
    <property type="entry name" value="LEUCINE RICH REPEAT FAMILY PROTEIN"/>
    <property type="match status" value="1"/>
</dbReference>
<organism evidence="2 3">
    <name type="scientific">Chilo suppressalis</name>
    <name type="common">Asiatic rice borer moth</name>
    <dbReference type="NCBI Taxonomy" id="168631"/>
    <lineage>
        <taxon>Eukaryota</taxon>
        <taxon>Metazoa</taxon>
        <taxon>Ecdysozoa</taxon>
        <taxon>Arthropoda</taxon>
        <taxon>Hexapoda</taxon>
        <taxon>Insecta</taxon>
        <taxon>Pterygota</taxon>
        <taxon>Neoptera</taxon>
        <taxon>Endopterygota</taxon>
        <taxon>Lepidoptera</taxon>
        <taxon>Glossata</taxon>
        <taxon>Ditrysia</taxon>
        <taxon>Pyraloidea</taxon>
        <taxon>Crambidae</taxon>
        <taxon>Crambinae</taxon>
        <taxon>Chilo</taxon>
    </lineage>
</organism>
<dbReference type="PANTHER" id="PTHR24114:SF2">
    <property type="entry name" value="F-BOX DOMAIN-CONTAINING PROTEIN-RELATED"/>
    <property type="match status" value="1"/>
</dbReference>
<dbReference type="SMART" id="SM00368">
    <property type="entry name" value="LRR_RI"/>
    <property type="match status" value="6"/>
</dbReference>
<gene>
    <name evidence="2" type="ORF">CHILSU_LOCUS9700</name>
</gene>
<dbReference type="Pfam" id="PF13516">
    <property type="entry name" value="LRR_6"/>
    <property type="match status" value="3"/>
</dbReference>
<protein>
    <submittedName>
        <fullName evidence="2">Uncharacterized protein</fullName>
    </submittedName>
</protein>
<proteinExistence type="predicted"/>